<protein>
    <submittedName>
        <fullName evidence="2 4">Uncharacterized protein</fullName>
    </submittedName>
</protein>
<evidence type="ECO:0000313" key="2">
    <source>
        <dbReference type="EMBL" id="VDO34105.1"/>
    </source>
</evidence>
<accession>A0A183FB28</accession>
<feature type="compositionally biased region" description="Polar residues" evidence="1">
    <location>
        <begin position="23"/>
        <end position="35"/>
    </location>
</feature>
<evidence type="ECO:0000256" key="1">
    <source>
        <dbReference type="SAM" id="MobiDB-lite"/>
    </source>
</evidence>
<sequence>MSSDTASAPHFDSHRTPHRETTRALSSNHGLQQDQAAAPAYAPTPESGHQPRQGETPVSTGASEFQIPAEGRERHARAQTSDSRLSRGMDPPTMALHELDIGSRPPGPSALAEFSSRPAKDRVRRPLHPSPSSSGSPSSSTSKRPRLDGLSSVRPVGIEAHPDRPPLLELTPTDYRNEFSHLHPWGCHVVPRRRVRNLSEESVTSLLPTHVYRHIPKSGYLGSRFVRTLFPRRFRGEPSESNPLPIMELMRLEDIIAFRQHAVQLLDQLLSYQWSDDTDVIRSIARSPKGPPPSLALPPARNGVRPVLYQVVARNYGQGVLLEAKDLLIPGTDHGELLCIPLVQDSINAFTNTRGFDRNYLS</sequence>
<dbReference type="EMBL" id="UZAH01008336">
    <property type="protein sequence ID" value="VDO34105.1"/>
    <property type="molecule type" value="Genomic_DNA"/>
</dbReference>
<dbReference type="AlphaFoldDB" id="A0A183FB28"/>
<dbReference type="WBParaSite" id="HPBE_0000337001-mRNA-1">
    <property type="protein sequence ID" value="HPBE_0000337001-mRNA-1"/>
    <property type="gene ID" value="HPBE_0000337001"/>
</dbReference>
<feature type="compositionally biased region" description="Basic and acidic residues" evidence="1">
    <location>
        <begin position="11"/>
        <end position="22"/>
    </location>
</feature>
<dbReference type="OrthoDB" id="5856672at2759"/>
<organism evidence="3 4">
    <name type="scientific">Heligmosomoides polygyrus</name>
    <name type="common">Parasitic roundworm</name>
    <dbReference type="NCBI Taxonomy" id="6339"/>
    <lineage>
        <taxon>Eukaryota</taxon>
        <taxon>Metazoa</taxon>
        <taxon>Ecdysozoa</taxon>
        <taxon>Nematoda</taxon>
        <taxon>Chromadorea</taxon>
        <taxon>Rhabditida</taxon>
        <taxon>Rhabditina</taxon>
        <taxon>Rhabditomorpha</taxon>
        <taxon>Strongyloidea</taxon>
        <taxon>Heligmosomidae</taxon>
        <taxon>Heligmosomoides</taxon>
    </lineage>
</organism>
<gene>
    <name evidence="2" type="ORF">HPBE_LOCUS3371</name>
</gene>
<feature type="region of interest" description="Disordered" evidence="1">
    <location>
        <begin position="1"/>
        <end position="167"/>
    </location>
</feature>
<feature type="compositionally biased region" description="Low complexity" evidence="1">
    <location>
        <begin position="36"/>
        <end position="45"/>
    </location>
</feature>
<proteinExistence type="predicted"/>
<reference evidence="4" key="2">
    <citation type="submission" date="2019-09" db="UniProtKB">
        <authorList>
            <consortium name="WormBaseParasite"/>
        </authorList>
    </citation>
    <scope>IDENTIFICATION</scope>
</reference>
<accession>A0A3P7YAC2</accession>
<keyword evidence="3" id="KW-1185">Reference proteome</keyword>
<evidence type="ECO:0000313" key="4">
    <source>
        <dbReference type="WBParaSite" id="HPBE_0000337001-mRNA-1"/>
    </source>
</evidence>
<dbReference type="Proteomes" id="UP000050761">
    <property type="component" value="Unassembled WGS sequence"/>
</dbReference>
<evidence type="ECO:0000313" key="3">
    <source>
        <dbReference type="Proteomes" id="UP000050761"/>
    </source>
</evidence>
<reference evidence="2 3" key="1">
    <citation type="submission" date="2018-11" db="EMBL/GenBank/DDBJ databases">
        <authorList>
            <consortium name="Pathogen Informatics"/>
        </authorList>
    </citation>
    <scope>NUCLEOTIDE SEQUENCE [LARGE SCALE GENOMIC DNA]</scope>
</reference>
<name>A0A183FB28_HELPZ</name>
<feature type="compositionally biased region" description="Low complexity" evidence="1">
    <location>
        <begin position="130"/>
        <end position="142"/>
    </location>
</feature>